<evidence type="ECO:0000313" key="3">
    <source>
        <dbReference type="Proteomes" id="UP000551758"/>
    </source>
</evidence>
<feature type="compositionally biased region" description="Basic and acidic residues" evidence="1">
    <location>
        <begin position="11"/>
        <end position="26"/>
    </location>
</feature>
<dbReference type="AlphaFoldDB" id="A0A7J7ED89"/>
<name>A0A7J7ED89_DICBM</name>
<evidence type="ECO:0000313" key="2">
    <source>
        <dbReference type="EMBL" id="KAF5913376.1"/>
    </source>
</evidence>
<dbReference type="Proteomes" id="UP000551758">
    <property type="component" value="Unassembled WGS sequence"/>
</dbReference>
<dbReference type="EMBL" id="JACDTQ010003641">
    <property type="protein sequence ID" value="KAF5913376.1"/>
    <property type="molecule type" value="Genomic_DNA"/>
</dbReference>
<reference evidence="2 3" key="1">
    <citation type="journal article" date="2020" name="Mol. Biol. Evol.">
        <title>Interspecific Gene Flow and the Evolution of Specialization in Black and White Rhinoceros.</title>
        <authorList>
            <person name="Moodley Y."/>
            <person name="Westbury M.V."/>
            <person name="Russo I.M."/>
            <person name="Gopalakrishnan S."/>
            <person name="Rakotoarivelo A."/>
            <person name="Olsen R.A."/>
            <person name="Prost S."/>
            <person name="Tunstall T."/>
            <person name="Ryder O.A."/>
            <person name="Dalen L."/>
            <person name="Bruford M.W."/>
        </authorList>
    </citation>
    <scope>NUCLEOTIDE SEQUENCE [LARGE SCALE GENOMIC DNA]</scope>
    <source>
        <strain evidence="2">SBR-YM</strain>
        <tissue evidence="2">Skin</tissue>
    </source>
</reference>
<feature type="region of interest" description="Disordered" evidence="1">
    <location>
        <begin position="1"/>
        <end position="28"/>
    </location>
</feature>
<sequence>VGQPVPAPGDRAARGCGHSERGEQVGRRLVLRTRSAAESEADSVDHMRLVLRTRSAAESEADSVDHMRRQQHHQNDVTPGVGHPLSLNLTVPPYPQGSKPRAPRNLEGVPGSAPASSSVGKILASLPLCAAAARLFTIYCLQLGAGDRVPSSIWVVKSIKQRAPWNISKLRMRGRKLALRQPGSSQSRQEGIGELTASFLEGQRPPSKLWQQNAKQQNPNLSEGKVTVPDIALTPNDQIPLCPTGATKLVPTGACATDPPCRIRASLSVPIGGDSLGRVPPGFLHEFEALVQGWGEKCCLLKLGVPTGAGPCRKTRVPGMPEKLVRGAEEEDGELPDGSMDAATNLGDAKVNGAGSELDAKGIDIGLKSDTLDGCASSCVLLEGGVGLLDGRVSGAPGVLLVELLQLFAAEDGVHSLLVGWNVDNVVACEVTRVGAPKGNAFLLEAAVVPTPAEKFAWMDLVLAGKQSQREDERLILGSDKMAQLPRRNIKETQCLLAEPDESNTHYFHVVIAGPQDSTFEGDLQT</sequence>
<organism evidence="2 3">
    <name type="scientific">Diceros bicornis minor</name>
    <name type="common">South-central black rhinoceros</name>
    <dbReference type="NCBI Taxonomy" id="77932"/>
    <lineage>
        <taxon>Eukaryota</taxon>
        <taxon>Metazoa</taxon>
        <taxon>Chordata</taxon>
        <taxon>Craniata</taxon>
        <taxon>Vertebrata</taxon>
        <taxon>Euteleostomi</taxon>
        <taxon>Mammalia</taxon>
        <taxon>Eutheria</taxon>
        <taxon>Laurasiatheria</taxon>
        <taxon>Perissodactyla</taxon>
        <taxon>Rhinocerotidae</taxon>
        <taxon>Diceros</taxon>
    </lineage>
</organism>
<feature type="region of interest" description="Disordered" evidence="1">
    <location>
        <begin position="56"/>
        <end position="114"/>
    </location>
</feature>
<comment type="caution">
    <text evidence="2">The sequence shown here is derived from an EMBL/GenBank/DDBJ whole genome shotgun (WGS) entry which is preliminary data.</text>
</comment>
<keyword evidence="3" id="KW-1185">Reference proteome</keyword>
<accession>A0A7J7ED89</accession>
<gene>
    <name evidence="2" type="ORF">HPG69_016994</name>
</gene>
<feature type="non-terminal residue" evidence="2">
    <location>
        <position position="1"/>
    </location>
</feature>
<proteinExistence type="predicted"/>
<evidence type="ECO:0000256" key="1">
    <source>
        <dbReference type="SAM" id="MobiDB-lite"/>
    </source>
</evidence>
<protein>
    <submittedName>
        <fullName evidence="2">Uncharacterized protein</fullName>
    </submittedName>
</protein>